<evidence type="ECO:0000313" key="2">
    <source>
        <dbReference type="Proteomes" id="UP000198287"/>
    </source>
</evidence>
<organism evidence="1 2">
    <name type="scientific">Folsomia candida</name>
    <name type="common">Springtail</name>
    <dbReference type="NCBI Taxonomy" id="158441"/>
    <lineage>
        <taxon>Eukaryota</taxon>
        <taxon>Metazoa</taxon>
        <taxon>Ecdysozoa</taxon>
        <taxon>Arthropoda</taxon>
        <taxon>Hexapoda</taxon>
        <taxon>Collembola</taxon>
        <taxon>Entomobryomorpha</taxon>
        <taxon>Isotomoidea</taxon>
        <taxon>Isotomidae</taxon>
        <taxon>Proisotominae</taxon>
        <taxon>Folsomia</taxon>
    </lineage>
</organism>
<dbReference type="Proteomes" id="UP000198287">
    <property type="component" value="Unassembled WGS sequence"/>
</dbReference>
<keyword evidence="2" id="KW-1185">Reference proteome</keyword>
<dbReference type="EMBL" id="LNIX01000005">
    <property type="protein sequence ID" value="OXA53379.1"/>
    <property type="molecule type" value="Genomic_DNA"/>
</dbReference>
<name>A0A226E7H4_FOLCA</name>
<evidence type="ECO:0000313" key="1">
    <source>
        <dbReference type="EMBL" id="OXA53379.1"/>
    </source>
</evidence>
<reference evidence="1 2" key="1">
    <citation type="submission" date="2015-12" db="EMBL/GenBank/DDBJ databases">
        <title>The genome of Folsomia candida.</title>
        <authorList>
            <person name="Faddeeva A."/>
            <person name="Derks M.F."/>
            <person name="Anvar Y."/>
            <person name="Smit S."/>
            <person name="Van Straalen N."/>
            <person name="Roelofs D."/>
        </authorList>
    </citation>
    <scope>NUCLEOTIDE SEQUENCE [LARGE SCALE GENOMIC DNA]</scope>
    <source>
        <strain evidence="1 2">VU population</strain>
        <tissue evidence="1">Whole body</tissue>
    </source>
</reference>
<accession>A0A226E7H4</accession>
<dbReference type="AlphaFoldDB" id="A0A226E7H4"/>
<comment type="caution">
    <text evidence="1">The sequence shown here is derived from an EMBL/GenBank/DDBJ whole genome shotgun (WGS) entry which is preliminary data.</text>
</comment>
<gene>
    <name evidence="1" type="ORF">Fcan01_11792</name>
</gene>
<proteinExistence type="predicted"/>
<protein>
    <submittedName>
        <fullName evidence="1">Uncharacterized protein</fullName>
    </submittedName>
</protein>
<sequence length="204" mass="23110">MLGMSILSLPNYTVRNSIIVSSPGGITSFILLSLYETFLTGKLIAPSSPAKYRHVGDLVNAGAICFIDRLKNFSLQKSETDPAIVREFRKRGVLQKINCTFFYASLNNDSLPIDKVSMYVSEAPTGNRDMSQVYKMIMINTTQPEFQRGDRFYCDFVTLVGLMHELFQYDVRLMGEMVKIHRRLMPVDWCIIGTRTSGIIDSLN</sequence>